<protein>
    <recommendedName>
        <fullName evidence="2">B3/B4 tRNA-binding domain-containing protein</fullName>
    </recommendedName>
</protein>
<proteinExistence type="predicted"/>
<dbReference type="EMBL" id="VSSQ01008747">
    <property type="protein sequence ID" value="MPM39724.1"/>
    <property type="molecule type" value="Genomic_DNA"/>
</dbReference>
<dbReference type="SUPFAM" id="SSF56037">
    <property type="entry name" value="PheT/TilS domain"/>
    <property type="match status" value="1"/>
</dbReference>
<dbReference type="AlphaFoldDB" id="A0A644ZQ25"/>
<name>A0A644ZQ25_9ZZZZ</name>
<gene>
    <name evidence="1" type="ORF">SDC9_86358</name>
</gene>
<organism evidence="1">
    <name type="scientific">bioreactor metagenome</name>
    <dbReference type="NCBI Taxonomy" id="1076179"/>
    <lineage>
        <taxon>unclassified sequences</taxon>
        <taxon>metagenomes</taxon>
        <taxon>ecological metagenomes</taxon>
    </lineage>
</organism>
<evidence type="ECO:0008006" key="2">
    <source>
        <dbReference type="Google" id="ProtNLM"/>
    </source>
</evidence>
<sequence>MHQPLKLTVAKGGELYTGISGREITAVAGDLMLCDGEGSVSSILRGPDARTSITSKTTNALFCVYAPPGVAPALVEENLMGLESRIRVFAPAAKTTLLKVF</sequence>
<accession>A0A644ZQ25</accession>
<reference evidence="1" key="1">
    <citation type="submission" date="2019-08" db="EMBL/GenBank/DDBJ databases">
        <authorList>
            <person name="Kucharzyk K."/>
            <person name="Murdoch R.W."/>
            <person name="Higgins S."/>
            <person name="Loffler F."/>
        </authorList>
    </citation>
    <scope>NUCLEOTIDE SEQUENCE</scope>
</reference>
<evidence type="ECO:0000313" key="1">
    <source>
        <dbReference type="EMBL" id="MPM39724.1"/>
    </source>
</evidence>
<comment type="caution">
    <text evidence="1">The sequence shown here is derived from an EMBL/GenBank/DDBJ whole genome shotgun (WGS) entry which is preliminary data.</text>
</comment>